<comment type="caution">
    <text evidence="2">The sequence shown here is derived from an EMBL/GenBank/DDBJ whole genome shotgun (WGS) entry which is preliminary data.</text>
</comment>
<keyword evidence="3" id="KW-1185">Reference proteome</keyword>
<dbReference type="Proteomes" id="UP000193411">
    <property type="component" value="Unassembled WGS sequence"/>
</dbReference>
<feature type="region of interest" description="Disordered" evidence="1">
    <location>
        <begin position="354"/>
        <end position="375"/>
    </location>
</feature>
<sequence length="593" mass="63174">MSGDITFMMRLSLTGRHRTGTTFPIWFDVIRSHHGNTFEYIGRVSFAGNPEKVSEMERVEIPPHSASAPASATMSTNSFIDRSNTTVGSSAAIPATLTLPPNSEPTIASNPAQPNRPLATTSSSRLQEPLRVDPLLSSDELFSDAQRSSSNVNVNIQQPTVPRSIYSFTADLPKERSPPTSPTLPHSNSLAPVVDSIGLQDEGDSSTSNRSSPISKPTGAQKTMRFSPSVQSRHGLGDGPQTEPAVGSLWRSNSRNSASGNGDAVGKPSHVGRARGGSAQFDGDSPITAARKGGTIMSSLVVANTLSPMTSSGTIPSVSALASGSNVILSPRLFSSLGRQSMLRTASPLQNSIAFDGESTTTRTDPASSVAHESTASRAGSREARMILTWKAARFNPLYRMAGQRIQFGFLILLASTITVMIVMSGIQQAIQPSSLDDLSVVSLFNKVALHSELLHFCHQAGSSTSSNLEWAQSICTHTDSRSTLKALSYTLGSLPQQLFTLAHREPDVASAVQTPWTFDQFISPDPTVATKVLFQDFWEITARVASASNSSASIVGDPTLNRHWRFLVANKDVLHQAASGVSKGILASIESD</sequence>
<evidence type="ECO:0000256" key="1">
    <source>
        <dbReference type="SAM" id="MobiDB-lite"/>
    </source>
</evidence>
<feature type="compositionally biased region" description="Low complexity" evidence="1">
    <location>
        <begin position="251"/>
        <end position="262"/>
    </location>
</feature>
<feature type="compositionally biased region" description="Polar residues" evidence="1">
    <location>
        <begin position="205"/>
        <end position="232"/>
    </location>
</feature>
<proteinExistence type="predicted"/>
<protein>
    <submittedName>
        <fullName evidence="2">Uncharacterized protein</fullName>
    </submittedName>
</protein>
<dbReference type="EMBL" id="MCFL01000003">
    <property type="protein sequence ID" value="ORZ40568.1"/>
    <property type="molecule type" value="Genomic_DNA"/>
</dbReference>
<reference evidence="2 3" key="1">
    <citation type="submission" date="2016-07" db="EMBL/GenBank/DDBJ databases">
        <title>Pervasive Adenine N6-methylation of Active Genes in Fungi.</title>
        <authorList>
            <consortium name="DOE Joint Genome Institute"/>
            <person name="Mondo S.J."/>
            <person name="Dannebaum R.O."/>
            <person name="Kuo R.C."/>
            <person name="Labutti K."/>
            <person name="Haridas S."/>
            <person name="Kuo A."/>
            <person name="Salamov A."/>
            <person name="Ahrendt S.R."/>
            <person name="Lipzen A."/>
            <person name="Sullivan W."/>
            <person name="Andreopoulos W.B."/>
            <person name="Clum A."/>
            <person name="Lindquist E."/>
            <person name="Daum C."/>
            <person name="Ramamoorthy G.K."/>
            <person name="Gryganskyi A."/>
            <person name="Culley D."/>
            <person name="Magnuson J.K."/>
            <person name="James T.Y."/>
            <person name="O'Malley M.A."/>
            <person name="Stajich J.E."/>
            <person name="Spatafora J.W."/>
            <person name="Visel A."/>
            <person name="Grigoriev I.V."/>
        </authorList>
    </citation>
    <scope>NUCLEOTIDE SEQUENCE [LARGE SCALE GENOMIC DNA]</scope>
    <source>
        <strain evidence="2 3">PL171</strain>
    </source>
</reference>
<gene>
    <name evidence="2" type="ORF">BCR44DRAFT_1176376</name>
</gene>
<feature type="region of interest" description="Disordered" evidence="1">
    <location>
        <begin position="95"/>
        <end position="131"/>
    </location>
</feature>
<accession>A0A1Y2I124</accession>
<feature type="region of interest" description="Disordered" evidence="1">
    <location>
        <begin position="171"/>
        <end position="287"/>
    </location>
</feature>
<organism evidence="2 3">
    <name type="scientific">Catenaria anguillulae PL171</name>
    <dbReference type="NCBI Taxonomy" id="765915"/>
    <lineage>
        <taxon>Eukaryota</taxon>
        <taxon>Fungi</taxon>
        <taxon>Fungi incertae sedis</taxon>
        <taxon>Blastocladiomycota</taxon>
        <taxon>Blastocladiomycetes</taxon>
        <taxon>Blastocladiales</taxon>
        <taxon>Catenariaceae</taxon>
        <taxon>Catenaria</taxon>
    </lineage>
</organism>
<name>A0A1Y2I124_9FUNG</name>
<dbReference type="AlphaFoldDB" id="A0A1Y2I124"/>
<evidence type="ECO:0000313" key="3">
    <source>
        <dbReference type="Proteomes" id="UP000193411"/>
    </source>
</evidence>
<evidence type="ECO:0000313" key="2">
    <source>
        <dbReference type="EMBL" id="ORZ40568.1"/>
    </source>
</evidence>
<feature type="compositionally biased region" description="Polar residues" evidence="1">
    <location>
        <begin position="99"/>
        <end position="126"/>
    </location>
</feature>